<evidence type="ECO:0000313" key="10">
    <source>
        <dbReference type="EMBL" id="GGC09933.1"/>
    </source>
</evidence>
<dbReference type="Proteomes" id="UP000622638">
    <property type="component" value="Unassembled WGS sequence"/>
</dbReference>
<dbReference type="SUPFAM" id="SSF54534">
    <property type="entry name" value="FKBP-like"/>
    <property type="match status" value="1"/>
</dbReference>
<evidence type="ECO:0000256" key="5">
    <source>
        <dbReference type="ARBA" id="ARBA00056164"/>
    </source>
</evidence>
<dbReference type="PANTHER" id="PTHR43811:SF19">
    <property type="entry name" value="39 KDA FK506-BINDING NUCLEAR PROTEIN"/>
    <property type="match status" value="1"/>
</dbReference>
<evidence type="ECO:0000256" key="3">
    <source>
        <dbReference type="ARBA" id="ARBA00023110"/>
    </source>
</evidence>
<dbReference type="FunFam" id="3.10.50.40:FF:000006">
    <property type="entry name" value="Peptidyl-prolyl cis-trans isomerase"/>
    <property type="match status" value="1"/>
</dbReference>
<reference evidence="10" key="1">
    <citation type="journal article" date="2014" name="Int. J. Syst. Evol. Microbiol.">
        <title>Complete genome of a new Firmicutes species belonging to the dominant human colonic microbiota ('Ruminococcus bicirculans') reveals two chromosomes and a selective capacity to utilize plant glucans.</title>
        <authorList>
            <consortium name="NISC Comparative Sequencing Program"/>
            <person name="Wegmann U."/>
            <person name="Louis P."/>
            <person name="Goesmann A."/>
            <person name="Henrissat B."/>
            <person name="Duncan S.H."/>
            <person name="Flint H.J."/>
        </authorList>
    </citation>
    <scope>NUCLEOTIDE SEQUENCE</scope>
    <source>
        <strain evidence="10">CGMCC 1.15931</strain>
    </source>
</reference>
<accession>A0A6I3SQS1</accession>
<dbReference type="InterPro" id="IPR046357">
    <property type="entry name" value="PPIase_dom_sf"/>
</dbReference>
<evidence type="ECO:0000259" key="9">
    <source>
        <dbReference type="PROSITE" id="PS50059"/>
    </source>
</evidence>
<dbReference type="InterPro" id="IPR001179">
    <property type="entry name" value="PPIase_FKBP_dom"/>
</dbReference>
<dbReference type="GO" id="GO:0003755">
    <property type="term" value="F:peptidyl-prolyl cis-trans isomerase activity"/>
    <property type="evidence" value="ECO:0007669"/>
    <property type="project" value="UniProtKB-UniRule"/>
</dbReference>
<dbReference type="RefSeq" id="WP_155468762.1">
    <property type="nucleotide sequence ID" value="NZ_BMKG01000014.1"/>
</dbReference>
<sequence length="149" mass="14907">MKSIFQIAASLACAVALTACGGGGSDTPASNPAAPQPVFSKTDTVVGTGTEATAGDTVTVHYTGYLYSATATGGKGSQFETSVGKTPFTFVLGRGNVIAGWEQGVPGMKVGGKRTLVMPASLAYGATAQGAIPANSALVFDVEMVAIKR</sequence>
<comment type="function">
    <text evidence="5">PPIases accelerate the folding of proteins.</text>
</comment>
<organism evidence="11 12">
    <name type="scientific">Pseudoduganella buxea</name>
    <dbReference type="NCBI Taxonomy" id="1949069"/>
    <lineage>
        <taxon>Bacteria</taxon>
        <taxon>Pseudomonadati</taxon>
        <taxon>Pseudomonadota</taxon>
        <taxon>Betaproteobacteria</taxon>
        <taxon>Burkholderiales</taxon>
        <taxon>Oxalobacteraceae</taxon>
        <taxon>Telluria group</taxon>
        <taxon>Pseudoduganella</taxon>
    </lineage>
</organism>
<dbReference type="EMBL" id="BMKG01000014">
    <property type="protein sequence ID" value="GGC09933.1"/>
    <property type="molecule type" value="Genomic_DNA"/>
</dbReference>
<dbReference type="Proteomes" id="UP000430634">
    <property type="component" value="Unassembled WGS sequence"/>
</dbReference>
<feature type="signal peptide" evidence="8">
    <location>
        <begin position="1"/>
        <end position="21"/>
    </location>
</feature>
<evidence type="ECO:0000313" key="13">
    <source>
        <dbReference type="Proteomes" id="UP000622638"/>
    </source>
</evidence>
<name>A0A6I3SQS1_9BURK</name>
<dbReference type="EMBL" id="WNKZ01000002">
    <property type="protein sequence ID" value="MTV51401.1"/>
    <property type="molecule type" value="Genomic_DNA"/>
</dbReference>
<comment type="caution">
    <text evidence="11">The sequence shown here is derived from an EMBL/GenBank/DDBJ whole genome shotgun (WGS) entry which is preliminary data.</text>
</comment>
<evidence type="ECO:0000313" key="12">
    <source>
        <dbReference type="Proteomes" id="UP000430634"/>
    </source>
</evidence>
<dbReference type="EC" id="5.2.1.8" evidence="7"/>
<dbReference type="AlphaFoldDB" id="A0A6I3SQS1"/>
<protein>
    <recommendedName>
        <fullName evidence="7">Peptidyl-prolyl cis-trans isomerase</fullName>
        <ecNumber evidence="7">5.2.1.8</ecNumber>
    </recommendedName>
</protein>
<comment type="similarity">
    <text evidence="2 7">Belongs to the FKBP-type PPIase family.</text>
</comment>
<dbReference type="PROSITE" id="PS50059">
    <property type="entry name" value="FKBP_PPIASE"/>
    <property type="match status" value="1"/>
</dbReference>
<evidence type="ECO:0000256" key="8">
    <source>
        <dbReference type="SAM" id="SignalP"/>
    </source>
</evidence>
<dbReference type="Gene3D" id="3.10.50.40">
    <property type="match status" value="1"/>
</dbReference>
<evidence type="ECO:0000256" key="7">
    <source>
        <dbReference type="RuleBase" id="RU003915"/>
    </source>
</evidence>
<evidence type="ECO:0000256" key="4">
    <source>
        <dbReference type="ARBA" id="ARBA00023235"/>
    </source>
</evidence>
<dbReference type="PANTHER" id="PTHR43811">
    <property type="entry name" value="FKBP-TYPE PEPTIDYL-PROLYL CIS-TRANS ISOMERASE FKPA"/>
    <property type="match status" value="1"/>
</dbReference>
<feature type="domain" description="PPIase FKBP-type" evidence="9">
    <location>
        <begin position="55"/>
        <end position="148"/>
    </location>
</feature>
<keyword evidence="3 6" id="KW-0697">Rotamase</keyword>
<evidence type="ECO:0000256" key="6">
    <source>
        <dbReference type="PROSITE-ProRule" id="PRU00277"/>
    </source>
</evidence>
<dbReference type="Pfam" id="PF00254">
    <property type="entry name" value="FKBP_C"/>
    <property type="match status" value="1"/>
</dbReference>
<evidence type="ECO:0000256" key="2">
    <source>
        <dbReference type="ARBA" id="ARBA00006577"/>
    </source>
</evidence>
<dbReference type="OrthoDB" id="280278at2"/>
<keyword evidence="13" id="KW-1185">Reference proteome</keyword>
<reference evidence="11 12" key="3">
    <citation type="submission" date="2019-11" db="EMBL/GenBank/DDBJ databases">
        <title>Type strains purchased from KCTC, JCM and DSMZ.</title>
        <authorList>
            <person name="Lu H."/>
        </authorList>
    </citation>
    <scope>NUCLEOTIDE SEQUENCE [LARGE SCALE GENOMIC DNA]</scope>
    <source>
        <strain evidence="11 12">KCTC 52429</strain>
    </source>
</reference>
<keyword evidence="4 6" id="KW-0413">Isomerase</keyword>
<reference evidence="13" key="2">
    <citation type="journal article" date="2019" name="Int. J. Syst. Evol. Microbiol.">
        <title>The Global Catalogue of Microorganisms (GCM) 10K type strain sequencing project: providing services to taxonomists for standard genome sequencing and annotation.</title>
        <authorList>
            <consortium name="The Broad Institute Genomics Platform"/>
            <consortium name="The Broad Institute Genome Sequencing Center for Infectious Disease"/>
            <person name="Wu L."/>
            <person name="Ma J."/>
        </authorList>
    </citation>
    <scope>NUCLEOTIDE SEQUENCE [LARGE SCALE GENOMIC DNA]</scope>
    <source>
        <strain evidence="13">CGMCC 1.15931</strain>
    </source>
</reference>
<comment type="catalytic activity">
    <reaction evidence="1 6 7">
        <text>[protein]-peptidylproline (omega=180) = [protein]-peptidylproline (omega=0)</text>
        <dbReference type="Rhea" id="RHEA:16237"/>
        <dbReference type="Rhea" id="RHEA-COMP:10747"/>
        <dbReference type="Rhea" id="RHEA-COMP:10748"/>
        <dbReference type="ChEBI" id="CHEBI:83833"/>
        <dbReference type="ChEBI" id="CHEBI:83834"/>
        <dbReference type="EC" id="5.2.1.8"/>
    </reaction>
</comment>
<dbReference type="PROSITE" id="PS51257">
    <property type="entry name" value="PROKAR_LIPOPROTEIN"/>
    <property type="match status" value="1"/>
</dbReference>
<keyword evidence="8" id="KW-0732">Signal</keyword>
<gene>
    <name evidence="10" type="ORF">GCM10011572_34350</name>
    <name evidence="11" type="ORF">GM672_01510</name>
</gene>
<evidence type="ECO:0000313" key="11">
    <source>
        <dbReference type="EMBL" id="MTV51401.1"/>
    </source>
</evidence>
<reference evidence="10" key="4">
    <citation type="submission" date="2024-05" db="EMBL/GenBank/DDBJ databases">
        <authorList>
            <person name="Sun Q."/>
            <person name="Zhou Y."/>
        </authorList>
    </citation>
    <scope>NUCLEOTIDE SEQUENCE</scope>
    <source>
        <strain evidence="10">CGMCC 1.15931</strain>
    </source>
</reference>
<feature type="chain" id="PRO_5026129457" description="Peptidyl-prolyl cis-trans isomerase" evidence="8">
    <location>
        <begin position="22"/>
        <end position="149"/>
    </location>
</feature>
<proteinExistence type="inferred from homology"/>
<evidence type="ECO:0000256" key="1">
    <source>
        <dbReference type="ARBA" id="ARBA00000971"/>
    </source>
</evidence>